<dbReference type="SUPFAM" id="SSF49464">
    <property type="entry name" value="Carboxypeptidase regulatory domain-like"/>
    <property type="match status" value="1"/>
</dbReference>
<keyword evidence="1" id="KW-0732">Signal</keyword>
<evidence type="ECO:0000313" key="2">
    <source>
        <dbReference type="EMBL" id="QGG42134.1"/>
    </source>
</evidence>
<feature type="signal peptide" evidence="1">
    <location>
        <begin position="1"/>
        <end position="37"/>
    </location>
</feature>
<evidence type="ECO:0000256" key="1">
    <source>
        <dbReference type="SAM" id="SignalP"/>
    </source>
</evidence>
<dbReference type="AlphaFoldDB" id="A0A5Q2MG54"/>
<keyword evidence="3" id="KW-1185">Reference proteome</keyword>
<dbReference type="InterPro" id="IPR008969">
    <property type="entry name" value="CarboxyPept-like_regulatory"/>
</dbReference>
<dbReference type="Gene3D" id="2.60.40.2700">
    <property type="match status" value="4"/>
</dbReference>
<accession>A0A5Q2MG54</accession>
<feature type="chain" id="PRO_5024453630" description="Alpha-amylase" evidence="1">
    <location>
        <begin position="38"/>
        <end position="733"/>
    </location>
</feature>
<dbReference type="Pfam" id="PF13620">
    <property type="entry name" value="CarboxypepD_reg"/>
    <property type="match status" value="1"/>
</dbReference>
<dbReference type="Proteomes" id="UP000392064">
    <property type="component" value="Chromosome"/>
</dbReference>
<gene>
    <name evidence="2" type="ORF">GEV26_12580</name>
</gene>
<name>A0A5Q2MG54_9ACTN</name>
<evidence type="ECO:0000313" key="3">
    <source>
        <dbReference type="Proteomes" id="UP000392064"/>
    </source>
</evidence>
<dbReference type="RefSeq" id="WP_153653520.1">
    <property type="nucleotide sequence ID" value="NZ_CP045737.1"/>
</dbReference>
<dbReference type="EMBL" id="CP045737">
    <property type="protein sequence ID" value="QGG42134.1"/>
    <property type="molecule type" value="Genomic_DNA"/>
</dbReference>
<proteinExistence type="predicted"/>
<dbReference type="KEGG" id="aef:GEV26_12580"/>
<reference evidence="2 3" key="1">
    <citation type="submission" date="2019-11" db="EMBL/GenBank/DDBJ databases">
        <authorList>
            <person name="Li J."/>
        </authorList>
    </citation>
    <scope>NUCLEOTIDE SEQUENCE [LARGE SCALE GENOMIC DNA]</scope>
    <source>
        <strain evidence="2 3">MF47</strain>
    </source>
</reference>
<dbReference type="Gene3D" id="2.60.40.1120">
    <property type="entry name" value="Carboxypeptidase-like, regulatory domain"/>
    <property type="match status" value="1"/>
</dbReference>
<evidence type="ECO:0008006" key="4">
    <source>
        <dbReference type="Google" id="ProtNLM"/>
    </source>
</evidence>
<sequence length="733" mass="76310">MTTPLVHRPRRRSTALVGAVVAICLALTGLTEQSASAAGTGSIGGSVFTQAVGGEKTPVTEGYIYLHRLNADGYYDSVDSDPTDPGTDGYPFTGSTFELGGLAAGTYKFEVASVGTNDAKLYQREYYDDAEYLHDATPIQVGTTRVQLPDMVLEQAGQISGRVTDAAGKPLADASVMFERTRSGGSQGVQTDANGYYTSVQDPREGFGEGLVRGDYRVVASKYSSSSDPDAPSYEAEYWNNATSYDSATAVTVQPGKTAANINFTLAEAPRIRLTVKDPAGNPVPDAAVGVWQFYEGEWGPRRAGPNETDDAGVYRQTVRIGDRYKFFFTPPAGVDGVTEWYDNAYSEAAAKEVTATSHGEVIDIEIKLGPAPAVAGSTPTITGTPQVGQQLTADPGTWGPAGVELAYQWLANGAPIEGATQATYTPSIEDATKTITVRVTGTLSHHTTTAKTSAATAPVAKPVVAGSTPTITGTPQVGQQLTTDPGTWGPTGVELAYQWLANGAPIEGATQATYTPSIEDATKTIAVRVTGTLATHTATTKTSAATAPVATPPVVTGAAPTISGTPRSGKTLSVATGSWGPAGVTLARQWRADGAAITGATGSTLRLSNAHAGKKITVTVTGTIEGGAPVVRTSAATAKVQGVLTAKKVTISGTAKVGRTLRAKTGSWGPAPGTSSYKWYRNGRAISGQKKSTYKVRKADVGKRITVRVTQRKSSYVTVSKLSSKTAKVKKK</sequence>
<protein>
    <recommendedName>
        <fullName evidence="4">Alpha-amylase</fullName>
    </recommendedName>
</protein>
<organism evidence="2 3">
    <name type="scientific">Aeromicrobium yanjiei</name>
    <dbReference type="NCBI Taxonomy" id="2662028"/>
    <lineage>
        <taxon>Bacteria</taxon>
        <taxon>Bacillati</taxon>
        <taxon>Actinomycetota</taxon>
        <taxon>Actinomycetes</taxon>
        <taxon>Propionibacteriales</taxon>
        <taxon>Nocardioidaceae</taxon>
        <taxon>Aeromicrobium</taxon>
    </lineage>
</organism>